<dbReference type="GeneID" id="108861303"/>
<keyword evidence="3" id="KW-0812">Transmembrane</keyword>
<dbReference type="Gene3D" id="2.60.120.200">
    <property type="match status" value="1"/>
</dbReference>
<keyword evidence="7" id="KW-0418">Kinase</keyword>
<dbReference type="Pfam" id="PF00139">
    <property type="entry name" value="Lectin_legB"/>
    <property type="match status" value="1"/>
</dbReference>
<evidence type="ECO:0000256" key="3">
    <source>
        <dbReference type="SAM" id="Phobius"/>
    </source>
</evidence>
<keyword evidence="7" id="KW-0675">Receptor</keyword>
<keyword evidence="2" id="KW-0430">Lectin</keyword>
<name>A0A6J0P1A2_RAPSA</name>
<evidence type="ECO:0000313" key="6">
    <source>
        <dbReference type="Proteomes" id="UP000504610"/>
    </source>
</evidence>
<dbReference type="PANTHER" id="PTHR32401:SF11">
    <property type="entry name" value="CONCANAVALIN A-LIKE LECTIN FAMILY PROTEIN"/>
    <property type="match status" value="1"/>
</dbReference>
<dbReference type="AlphaFoldDB" id="A0A6J0P1A2"/>
<feature type="signal peptide" evidence="4">
    <location>
        <begin position="1"/>
        <end position="28"/>
    </location>
</feature>
<feature type="transmembrane region" description="Helical" evidence="3">
    <location>
        <begin position="270"/>
        <end position="298"/>
    </location>
</feature>
<feature type="chain" id="PRO_5026900840" evidence="4">
    <location>
        <begin position="29"/>
        <end position="328"/>
    </location>
</feature>
<keyword evidence="4" id="KW-0732">Signal</keyword>
<dbReference type="Proteomes" id="UP000504610">
    <property type="component" value="Chromosome 5"/>
</dbReference>
<gene>
    <name evidence="7" type="primary">LOC108861303</name>
</gene>
<keyword evidence="3" id="KW-1133">Transmembrane helix</keyword>
<evidence type="ECO:0000313" key="7">
    <source>
        <dbReference type="RefSeq" id="XP_018490644.1"/>
    </source>
</evidence>
<dbReference type="OrthoDB" id="2019747at2759"/>
<keyword evidence="6" id="KW-1185">Reference proteome</keyword>
<dbReference type="GO" id="GO:0016301">
    <property type="term" value="F:kinase activity"/>
    <property type="evidence" value="ECO:0007669"/>
    <property type="project" value="UniProtKB-KW"/>
</dbReference>
<sequence length="328" mass="36575">MASFVLPKSLLLLLLLPLLSLFSAISEAKPSFAFGKNGSFESEDIALYGEANLLDGGSSISIQLNDSVRHNSGRVVYKKPIEFVETKSEYPAGFSTLISFSVNGGGRLGFVVFPVNGTFDQSLFEVKFGAFERNVTVSVDGSTVPEEIRSFSIANLEEEDDKEKKVSLLYAWVNYIAGGKFLEVRLSKSESFEHVDPLMFTRIDLSGMLKGDYEFMVGVKAYGGNVNLHSWSLEARSVPKGVHSYGAVMVEKLIEEEEAAKRRRMRRARAWEIVTCFVMTSGSTGLVFFAMMHIWAAFKRNNLVMTKEFEYEKMEKMEAVMSKADSAK</sequence>
<feature type="domain" description="Legume lectin" evidence="5">
    <location>
        <begin position="39"/>
        <end position="131"/>
    </location>
</feature>
<dbReference type="PANTHER" id="PTHR32401">
    <property type="entry name" value="CONCANAVALIN A-LIKE LECTIN FAMILY PROTEIN"/>
    <property type="match status" value="1"/>
</dbReference>
<reference evidence="7" key="2">
    <citation type="submission" date="2025-08" db="UniProtKB">
        <authorList>
            <consortium name="RefSeq"/>
        </authorList>
    </citation>
    <scope>IDENTIFICATION</scope>
    <source>
        <tissue evidence="7">Leaf</tissue>
    </source>
</reference>
<dbReference type="InterPro" id="IPR050258">
    <property type="entry name" value="Leguminous_Lectin"/>
</dbReference>
<dbReference type="GO" id="GO:0030246">
    <property type="term" value="F:carbohydrate binding"/>
    <property type="evidence" value="ECO:0007669"/>
    <property type="project" value="UniProtKB-KW"/>
</dbReference>
<evidence type="ECO:0000256" key="4">
    <source>
        <dbReference type="SAM" id="SignalP"/>
    </source>
</evidence>
<dbReference type="SUPFAM" id="SSF49899">
    <property type="entry name" value="Concanavalin A-like lectins/glucanases"/>
    <property type="match status" value="1"/>
</dbReference>
<evidence type="ECO:0000259" key="5">
    <source>
        <dbReference type="Pfam" id="PF00139"/>
    </source>
</evidence>
<organism evidence="6 7">
    <name type="scientific">Raphanus sativus</name>
    <name type="common">Radish</name>
    <name type="synonym">Raphanus raphanistrum var. sativus</name>
    <dbReference type="NCBI Taxonomy" id="3726"/>
    <lineage>
        <taxon>Eukaryota</taxon>
        <taxon>Viridiplantae</taxon>
        <taxon>Streptophyta</taxon>
        <taxon>Embryophyta</taxon>
        <taxon>Tracheophyta</taxon>
        <taxon>Spermatophyta</taxon>
        <taxon>Magnoliopsida</taxon>
        <taxon>eudicotyledons</taxon>
        <taxon>Gunneridae</taxon>
        <taxon>Pentapetalae</taxon>
        <taxon>rosids</taxon>
        <taxon>malvids</taxon>
        <taxon>Brassicales</taxon>
        <taxon>Brassicaceae</taxon>
        <taxon>Brassiceae</taxon>
        <taxon>Raphanus</taxon>
    </lineage>
</organism>
<comment type="similarity">
    <text evidence="1">Belongs to the leguminous lectin family.</text>
</comment>
<keyword evidence="7" id="KW-0808">Transferase</keyword>
<proteinExistence type="inferred from homology"/>
<protein>
    <submittedName>
        <fullName evidence="7">L-type lectin-domain containing receptor kinase VIII.2</fullName>
    </submittedName>
</protein>
<dbReference type="RefSeq" id="XP_018490644.1">
    <property type="nucleotide sequence ID" value="XM_018635142.1"/>
</dbReference>
<keyword evidence="3" id="KW-0472">Membrane</keyword>
<evidence type="ECO:0000256" key="2">
    <source>
        <dbReference type="ARBA" id="ARBA00022734"/>
    </source>
</evidence>
<dbReference type="InterPro" id="IPR001220">
    <property type="entry name" value="Legume_lectin_dom"/>
</dbReference>
<evidence type="ECO:0000256" key="1">
    <source>
        <dbReference type="ARBA" id="ARBA00007606"/>
    </source>
</evidence>
<accession>A0A6J0P1A2</accession>
<dbReference type="KEGG" id="rsz:108861303"/>
<dbReference type="InterPro" id="IPR013320">
    <property type="entry name" value="ConA-like_dom_sf"/>
</dbReference>
<reference evidence="6" key="1">
    <citation type="journal article" date="2019" name="Database">
        <title>The radish genome database (RadishGD): an integrated information resource for radish genomics.</title>
        <authorList>
            <person name="Yu H.J."/>
            <person name="Baek S."/>
            <person name="Lee Y.J."/>
            <person name="Cho A."/>
            <person name="Mun J.H."/>
        </authorList>
    </citation>
    <scope>NUCLEOTIDE SEQUENCE [LARGE SCALE GENOMIC DNA]</scope>
    <source>
        <strain evidence="6">cv. WK10039</strain>
    </source>
</reference>